<dbReference type="SMART" id="SM00052">
    <property type="entry name" value="EAL"/>
    <property type="match status" value="1"/>
</dbReference>
<feature type="transmembrane region" description="Helical" evidence="1">
    <location>
        <begin position="84"/>
        <end position="107"/>
    </location>
</feature>
<feature type="transmembrane region" description="Helical" evidence="1">
    <location>
        <begin position="32"/>
        <end position="52"/>
    </location>
</feature>
<dbReference type="KEGG" id="pais:PFX98_24465"/>
<evidence type="ECO:0000313" key="3">
    <source>
        <dbReference type="EMBL" id="WIT11984.1"/>
    </source>
</evidence>
<feature type="domain" description="EAL" evidence="2">
    <location>
        <begin position="199"/>
        <end position="453"/>
    </location>
</feature>
<gene>
    <name evidence="3" type="ORF">PFX98_24465</name>
</gene>
<dbReference type="InterPro" id="IPR035919">
    <property type="entry name" value="EAL_sf"/>
</dbReference>
<dbReference type="RefSeq" id="WP_285233073.1">
    <property type="nucleotide sequence ID" value="NZ_CP116346.1"/>
</dbReference>
<sequence length="463" mass="50663">MPGREVWLGALRRFNEGEGSLPQAFALRRARLLTVMAWVAMLGSIPWASYFILMGRPLAALLPGSAVLAGALTLGLLRLHLHRVAVLLFSLGCLLAVLGMCLLLDLPSAGAPRSAHLYLLPLFVCVFYFLQYGEGWLRLLLTLLVLGAFVVLQSTELRFVEPLPMSELTRQRAIWLVALLTVVMLYLSVQTMLRDARQATELELDFARGIAAGEIEPFFQAQCDAEGRLMGAEVLMRWRHPLRGLVPPGEFIPMAEATGLIKPAGQRLLEQVCSLLLQWQQGGALAGLPMAINVSSVQLQSDAATERLIETVPRALREAGLIKFELTESAYAQDFDDLLAKMQAMRAQGIRLALDDFGTGFSSLSLLKRLPLHQLKVDQSFVRDLPDDPDACHIAATIVRLGRDLGLDVVAEGVETQAQLDCLRAMGCSAFQGFLFARPLSAESFANQAALWRRGLKPPAGGV</sequence>
<reference evidence="3" key="1">
    <citation type="submission" date="2023-01" db="EMBL/GenBank/DDBJ databases">
        <title>Whole genome sequence of Paucibacter sp. S2-9 isolated from pond sediment.</title>
        <authorList>
            <person name="Jung J.Y."/>
        </authorList>
    </citation>
    <scope>NUCLEOTIDE SEQUENCE</scope>
    <source>
        <strain evidence="3">S2-9</strain>
    </source>
</reference>
<dbReference type="SUPFAM" id="SSF141868">
    <property type="entry name" value="EAL domain-like"/>
    <property type="match status" value="1"/>
</dbReference>
<feature type="transmembrane region" description="Helical" evidence="1">
    <location>
        <begin position="135"/>
        <end position="152"/>
    </location>
</feature>
<name>A0AA95NGP4_9BURK</name>
<feature type="transmembrane region" description="Helical" evidence="1">
    <location>
        <begin position="172"/>
        <end position="189"/>
    </location>
</feature>
<dbReference type="PANTHER" id="PTHR33121">
    <property type="entry name" value="CYCLIC DI-GMP PHOSPHODIESTERASE PDEF"/>
    <property type="match status" value="1"/>
</dbReference>
<dbReference type="PANTHER" id="PTHR33121:SF70">
    <property type="entry name" value="SIGNALING PROTEIN YKOW"/>
    <property type="match status" value="1"/>
</dbReference>
<dbReference type="InterPro" id="IPR001633">
    <property type="entry name" value="EAL_dom"/>
</dbReference>
<dbReference type="CDD" id="cd01948">
    <property type="entry name" value="EAL"/>
    <property type="match status" value="1"/>
</dbReference>
<dbReference type="Pfam" id="PF00563">
    <property type="entry name" value="EAL"/>
    <property type="match status" value="1"/>
</dbReference>
<dbReference type="PROSITE" id="PS50883">
    <property type="entry name" value="EAL"/>
    <property type="match status" value="1"/>
</dbReference>
<dbReference type="EMBL" id="CP116346">
    <property type="protein sequence ID" value="WIT11984.1"/>
    <property type="molecule type" value="Genomic_DNA"/>
</dbReference>
<protein>
    <submittedName>
        <fullName evidence="3">EAL domain-containing protein</fullName>
    </submittedName>
</protein>
<evidence type="ECO:0000259" key="2">
    <source>
        <dbReference type="PROSITE" id="PS50883"/>
    </source>
</evidence>
<keyword evidence="4" id="KW-1185">Reference proteome</keyword>
<dbReference type="Proteomes" id="UP001177769">
    <property type="component" value="Chromosome"/>
</dbReference>
<evidence type="ECO:0000256" key="1">
    <source>
        <dbReference type="SAM" id="Phobius"/>
    </source>
</evidence>
<keyword evidence="1" id="KW-1133">Transmembrane helix</keyword>
<keyword evidence="1" id="KW-0812">Transmembrane</keyword>
<evidence type="ECO:0000313" key="4">
    <source>
        <dbReference type="Proteomes" id="UP001177769"/>
    </source>
</evidence>
<proteinExistence type="predicted"/>
<accession>A0AA95NGP4</accession>
<keyword evidence="1" id="KW-0472">Membrane</keyword>
<dbReference type="Gene3D" id="3.20.20.450">
    <property type="entry name" value="EAL domain"/>
    <property type="match status" value="1"/>
</dbReference>
<feature type="transmembrane region" description="Helical" evidence="1">
    <location>
        <begin position="58"/>
        <end position="77"/>
    </location>
</feature>
<feature type="transmembrane region" description="Helical" evidence="1">
    <location>
        <begin position="113"/>
        <end position="130"/>
    </location>
</feature>
<dbReference type="AlphaFoldDB" id="A0AA95NGP4"/>
<organism evidence="3 4">
    <name type="scientific">Paucibacter sediminis</name>
    <dbReference type="NCBI Taxonomy" id="3019553"/>
    <lineage>
        <taxon>Bacteria</taxon>
        <taxon>Pseudomonadati</taxon>
        <taxon>Pseudomonadota</taxon>
        <taxon>Betaproteobacteria</taxon>
        <taxon>Burkholderiales</taxon>
        <taxon>Sphaerotilaceae</taxon>
        <taxon>Roseateles</taxon>
    </lineage>
</organism>
<dbReference type="GO" id="GO:0071111">
    <property type="term" value="F:cyclic-guanylate-specific phosphodiesterase activity"/>
    <property type="evidence" value="ECO:0007669"/>
    <property type="project" value="InterPro"/>
</dbReference>
<dbReference type="InterPro" id="IPR050706">
    <property type="entry name" value="Cyclic-di-GMP_PDE-like"/>
</dbReference>